<dbReference type="InterPro" id="IPR004046">
    <property type="entry name" value="GST_C"/>
</dbReference>
<dbReference type="InterPro" id="IPR040079">
    <property type="entry name" value="Glutathione_S-Trfase"/>
</dbReference>
<dbReference type="Pfam" id="PF14497">
    <property type="entry name" value="GST_C_3"/>
    <property type="match status" value="1"/>
</dbReference>
<dbReference type="InterPro" id="IPR010987">
    <property type="entry name" value="Glutathione-S-Trfase_C-like"/>
</dbReference>
<dbReference type="InterPro" id="IPR036249">
    <property type="entry name" value="Thioredoxin-like_sf"/>
</dbReference>
<evidence type="ECO:0000313" key="3">
    <source>
        <dbReference type="EMBL" id="KAJ9663735.1"/>
    </source>
</evidence>
<dbReference type="Gene3D" id="1.20.1050.130">
    <property type="match status" value="1"/>
</dbReference>
<evidence type="ECO:0000313" key="4">
    <source>
        <dbReference type="Proteomes" id="UP001172684"/>
    </source>
</evidence>
<evidence type="ECO:0000259" key="1">
    <source>
        <dbReference type="PROSITE" id="PS50404"/>
    </source>
</evidence>
<gene>
    <name evidence="3" type="ORF">H2201_005456</name>
</gene>
<dbReference type="SUPFAM" id="SSF52833">
    <property type="entry name" value="Thioredoxin-like"/>
    <property type="match status" value="1"/>
</dbReference>
<dbReference type="SFLD" id="SFLDS00019">
    <property type="entry name" value="Glutathione_Transferase_(cytos"/>
    <property type="match status" value="1"/>
</dbReference>
<name>A0ABQ9NSZ5_9PEZI</name>
<dbReference type="InterPro" id="IPR050213">
    <property type="entry name" value="GST_superfamily"/>
</dbReference>
<feature type="domain" description="GST C-terminal" evidence="2">
    <location>
        <begin position="105"/>
        <end position="229"/>
    </location>
</feature>
<dbReference type="Proteomes" id="UP001172684">
    <property type="component" value="Unassembled WGS sequence"/>
</dbReference>
<sequence length="229" mass="26403">MPSTKKVGTPGPANDKIGGVPTLHYFDFFSKGRGQVVRLFWEDAEIAYEDIRYTFDEFPQYKQKISEMNPTASVPVIELNGRILTQSYAILRHMARQLGAYDGETEEEKYWADAMCDVAIDWRTLFVIAFLGPDKETAYPKHKETDRKRYLGALERHLSSHEASVRGPYVLGDKVSYADFVIYQICHDEELTKNGREGMKDYPRLVKLVDAMEERPNVKRFLESDQYLG</sequence>
<dbReference type="PANTHER" id="PTHR11571">
    <property type="entry name" value="GLUTATHIONE S-TRANSFERASE"/>
    <property type="match status" value="1"/>
</dbReference>
<evidence type="ECO:0000259" key="2">
    <source>
        <dbReference type="PROSITE" id="PS50405"/>
    </source>
</evidence>
<dbReference type="PANTHER" id="PTHR11571:SF150">
    <property type="entry name" value="GLUTATHIONE S-TRANSFERASE"/>
    <property type="match status" value="1"/>
</dbReference>
<dbReference type="PROSITE" id="PS50405">
    <property type="entry name" value="GST_CTER"/>
    <property type="match status" value="1"/>
</dbReference>
<comment type="caution">
    <text evidence="3">The sequence shown here is derived from an EMBL/GenBank/DDBJ whole genome shotgun (WGS) entry which is preliminary data.</text>
</comment>
<dbReference type="InterPro" id="IPR004045">
    <property type="entry name" value="Glutathione_S-Trfase_N"/>
</dbReference>
<proteinExistence type="predicted"/>
<dbReference type="InterPro" id="IPR036282">
    <property type="entry name" value="Glutathione-S-Trfase_C_sf"/>
</dbReference>
<keyword evidence="4" id="KW-1185">Reference proteome</keyword>
<protein>
    <recommendedName>
        <fullName evidence="5">Glutathione S-transferase</fullName>
    </recommendedName>
</protein>
<dbReference type="CDD" id="cd03039">
    <property type="entry name" value="GST_N_Sigma_like"/>
    <property type="match status" value="1"/>
</dbReference>
<dbReference type="SUPFAM" id="SSF47616">
    <property type="entry name" value="GST C-terminal domain-like"/>
    <property type="match status" value="1"/>
</dbReference>
<dbReference type="CDD" id="cd03192">
    <property type="entry name" value="GST_C_Sigma_like"/>
    <property type="match status" value="1"/>
</dbReference>
<dbReference type="Pfam" id="PF02798">
    <property type="entry name" value="GST_N"/>
    <property type="match status" value="1"/>
</dbReference>
<reference evidence="3" key="1">
    <citation type="submission" date="2022-10" db="EMBL/GenBank/DDBJ databases">
        <title>Culturing micro-colonial fungi from biological soil crusts in the Mojave desert and describing Neophaeococcomyces mojavensis, and introducing the new genera and species Taxawa tesnikishii.</title>
        <authorList>
            <person name="Kurbessoian T."/>
            <person name="Stajich J.E."/>
        </authorList>
    </citation>
    <scope>NUCLEOTIDE SEQUENCE</scope>
    <source>
        <strain evidence="3">TK_1</strain>
    </source>
</reference>
<dbReference type="PROSITE" id="PS50404">
    <property type="entry name" value="GST_NTER"/>
    <property type="match status" value="1"/>
</dbReference>
<feature type="domain" description="GST N-terminal" evidence="1">
    <location>
        <begin position="21"/>
        <end position="102"/>
    </location>
</feature>
<evidence type="ECO:0008006" key="5">
    <source>
        <dbReference type="Google" id="ProtNLM"/>
    </source>
</evidence>
<dbReference type="EMBL" id="JAPDRL010000041">
    <property type="protein sequence ID" value="KAJ9663735.1"/>
    <property type="molecule type" value="Genomic_DNA"/>
</dbReference>
<organism evidence="3 4">
    <name type="scientific">Coniosporium apollinis</name>
    <dbReference type="NCBI Taxonomy" id="61459"/>
    <lineage>
        <taxon>Eukaryota</taxon>
        <taxon>Fungi</taxon>
        <taxon>Dikarya</taxon>
        <taxon>Ascomycota</taxon>
        <taxon>Pezizomycotina</taxon>
        <taxon>Dothideomycetes</taxon>
        <taxon>Dothideomycetes incertae sedis</taxon>
        <taxon>Coniosporium</taxon>
    </lineage>
</organism>
<accession>A0ABQ9NSZ5</accession>